<evidence type="ECO:0000313" key="3">
    <source>
        <dbReference type="EMBL" id="ORY41702.1"/>
    </source>
</evidence>
<feature type="chain" id="PRO_5012260080" description="CCT domain-containing protein" evidence="2">
    <location>
        <begin position="18"/>
        <end position="149"/>
    </location>
</feature>
<dbReference type="Proteomes" id="UP000193642">
    <property type="component" value="Unassembled WGS sequence"/>
</dbReference>
<evidence type="ECO:0000313" key="4">
    <source>
        <dbReference type="Proteomes" id="UP000193642"/>
    </source>
</evidence>
<evidence type="ECO:0000256" key="1">
    <source>
        <dbReference type="SAM" id="MobiDB-lite"/>
    </source>
</evidence>
<comment type="caution">
    <text evidence="3">The sequence shown here is derived from an EMBL/GenBank/DDBJ whole genome shotgun (WGS) entry which is preliminary data.</text>
</comment>
<name>A0A1Y2C3T2_9FUNG</name>
<protein>
    <recommendedName>
        <fullName evidence="5">CCT domain-containing protein</fullName>
    </recommendedName>
</protein>
<accession>A0A1Y2C3T2</accession>
<organism evidence="3 4">
    <name type="scientific">Rhizoclosmatium globosum</name>
    <dbReference type="NCBI Taxonomy" id="329046"/>
    <lineage>
        <taxon>Eukaryota</taxon>
        <taxon>Fungi</taxon>
        <taxon>Fungi incertae sedis</taxon>
        <taxon>Chytridiomycota</taxon>
        <taxon>Chytridiomycota incertae sedis</taxon>
        <taxon>Chytridiomycetes</taxon>
        <taxon>Chytridiales</taxon>
        <taxon>Chytriomycetaceae</taxon>
        <taxon>Rhizoclosmatium</taxon>
    </lineage>
</organism>
<keyword evidence="4" id="KW-1185">Reference proteome</keyword>
<feature type="signal peptide" evidence="2">
    <location>
        <begin position="1"/>
        <end position="17"/>
    </location>
</feature>
<gene>
    <name evidence="3" type="ORF">BCR33DRAFT_718830</name>
</gene>
<feature type="region of interest" description="Disordered" evidence="1">
    <location>
        <begin position="28"/>
        <end position="108"/>
    </location>
</feature>
<dbReference type="AlphaFoldDB" id="A0A1Y2C3T2"/>
<dbReference type="EMBL" id="MCGO01000031">
    <property type="protein sequence ID" value="ORY41702.1"/>
    <property type="molecule type" value="Genomic_DNA"/>
</dbReference>
<sequence>MASFCPLSTLAALSASAFTMIESNADADADADTNAGQTESRSPSAGPSESLQSDAARCSAACPRDDGDCGGAAEKKPRAKAGRKLTTTEPENKRIAQTRAAQRYSPHIQHTLYRRHLLTSRFVIKHTPKTNRAFRERKKLAFEQKEQRV</sequence>
<feature type="non-terminal residue" evidence="3">
    <location>
        <position position="149"/>
    </location>
</feature>
<evidence type="ECO:0008006" key="5">
    <source>
        <dbReference type="Google" id="ProtNLM"/>
    </source>
</evidence>
<feature type="compositionally biased region" description="Polar residues" evidence="1">
    <location>
        <begin position="34"/>
        <end position="53"/>
    </location>
</feature>
<keyword evidence="2" id="KW-0732">Signal</keyword>
<proteinExistence type="predicted"/>
<evidence type="ECO:0000256" key="2">
    <source>
        <dbReference type="SAM" id="SignalP"/>
    </source>
</evidence>
<reference evidence="3 4" key="1">
    <citation type="submission" date="2016-07" db="EMBL/GenBank/DDBJ databases">
        <title>Pervasive Adenine N6-methylation of Active Genes in Fungi.</title>
        <authorList>
            <consortium name="DOE Joint Genome Institute"/>
            <person name="Mondo S.J."/>
            <person name="Dannebaum R.O."/>
            <person name="Kuo R.C."/>
            <person name="Labutti K."/>
            <person name="Haridas S."/>
            <person name="Kuo A."/>
            <person name="Salamov A."/>
            <person name="Ahrendt S.R."/>
            <person name="Lipzen A."/>
            <person name="Sullivan W."/>
            <person name="Andreopoulos W.B."/>
            <person name="Clum A."/>
            <person name="Lindquist E."/>
            <person name="Daum C."/>
            <person name="Ramamoorthy G.K."/>
            <person name="Gryganskyi A."/>
            <person name="Culley D."/>
            <person name="Magnuson J.K."/>
            <person name="James T.Y."/>
            <person name="O'Malley M.A."/>
            <person name="Stajich J.E."/>
            <person name="Spatafora J.W."/>
            <person name="Visel A."/>
            <person name="Grigoriev I.V."/>
        </authorList>
    </citation>
    <scope>NUCLEOTIDE SEQUENCE [LARGE SCALE GENOMIC DNA]</scope>
    <source>
        <strain evidence="3 4">JEL800</strain>
    </source>
</reference>